<sequence length="170" mass="19160">MAGSVQIQGTGQLVTLSRRLKAAGGPRLQRNFTRRIRRAAEPLQRDLQQAIRRQPLVSEGRKAGKRGGRSPTTRPLRATLAGGVRISVRTGANPGARVWMDRSRLPRDMRNMPWVIESGRVRHPVFGNRKRWATQWARPAGWWSKTVAAGTPRMTAEVARIVDDVRREIE</sequence>
<evidence type="ECO:0000313" key="3">
    <source>
        <dbReference type="Proteomes" id="UP000624183"/>
    </source>
</evidence>
<evidence type="ECO:0008006" key="4">
    <source>
        <dbReference type="Google" id="ProtNLM"/>
    </source>
</evidence>
<protein>
    <recommendedName>
        <fullName evidence="4">HK97 gp10 family phage protein</fullName>
    </recommendedName>
</protein>
<comment type="caution">
    <text evidence="2">The sequence shown here is derived from an EMBL/GenBank/DDBJ whole genome shotgun (WGS) entry which is preliminary data.</text>
</comment>
<dbReference type="Proteomes" id="UP000624183">
    <property type="component" value="Unassembled WGS sequence"/>
</dbReference>
<gene>
    <name evidence="2" type="ORF">GCM10010328_30120</name>
</gene>
<evidence type="ECO:0000313" key="2">
    <source>
        <dbReference type="EMBL" id="GGZ53282.1"/>
    </source>
</evidence>
<dbReference type="EMBL" id="BMUW01000004">
    <property type="protein sequence ID" value="GGZ53282.1"/>
    <property type="molecule type" value="Genomic_DNA"/>
</dbReference>
<organism evidence="2 3">
    <name type="scientific">Streptomyces rubiginosohelvolus</name>
    <dbReference type="NCBI Taxonomy" id="67362"/>
    <lineage>
        <taxon>Bacteria</taxon>
        <taxon>Bacillati</taxon>
        <taxon>Actinomycetota</taxon>
        <taxon>Actinomycetes</taxon>
        <taxon>Kitasatosporales</taxon>
        <taxon>Streptomycetaceae</taxon>
        <taxon>Streptomyces</taxon>
    </lineage>
</organism>
<keyword evidence="3" id="KW-1185">Reference proteome</keyword>
<feature type="region of interest" description="Disordered" evidence="1">
    <location>
        <begin position="51"/>
        <end position="75"/>
    </location>
</feature>
<accession>A0ABQ3BPN8</accession>
<reference evidence="3" key="1">
    <citation type="journal article" date="2019" name="Int. J. Syst. Evol. Microbiol.">
        <title>The Global Catalogue of Microorganisms (GCM) 10K type strain sequencing project: providing services to taxonomists for standard genome sequencing and annotation.</title>
        <authorList>
            <consortium name="The Broad Institute Genomics Platform"/>
            <consortium name="The Broad Institute Genome Sequencing Center for Infectious Disease"/>
            <person name="Wu L."/>
            <person name="Ma J."/>
        </authorList>
    </citation>
    <scope>NUCLEOTIDE SEQUENCE [LARGE SCALE GENOMIC DNA]</scope>
    <source>
        <strain evidence="3">JCM 4602</strain>
    </source>
</reference>
<name>A0ABQ3BPN8_9ACTN</name>
<proteinExistence type="predicted"/>
<evidence type="ECO:0000256" key="1">
    <source>
        <dbReference type="SAM" id="MobiDB-lite"/>
    </source>
</evidence>